<dbReference type="PANTHER" id="PTHR47171:SF6">
    <property type="entry name" value="SPECIFIC TRANSCRIPTION FACTOR, PUTATIVE (AFU_ORTHOLOGUE AFUA_2G06130)-RELATED"/>
    <property type="match status" value="1"/>
</dbReference>
<dbReference type="PANTHER" id="PTHR47171">
    <property type="entry name" value="FARA-RELATED"/>
    <property type="match status" value="1"/>
</dbReference>
<evidence type="ECO:0000313" key="6">
    <source>
        <dbReference type="EMBL" id="KAH6887120.1"/>
    </source>
</evidence>
<evidence type="ECO:0000256" key="3">
    <source>
        <dbReference type="ARBA" id="ARBA00023125"/>
    </source>
</evidence>
<dbReference type="Proteomes" id="UP000777438">
    <property type="component" value="Unassembled WGS sequence"/>
</dbReference>
<accession>A0A9P8W1W5</accession>
<reference evidence="6 7" key="1">
    <citation type="journal article" date="2021" name="Nat. Commun.">
        <title>Genetic determinants of endophytism in the Arabidopsis root mycobiome.</title>
        <authorList>
            <person name="Mesny F."/>
            <person name="Miyauchi S."/>
            <person name="Thiergart T."/>
            <person name="Pickel B."/>
            <person name="Atanasova L."/>
            <person name="Karlsson M."/>
            <person name="Huettel B."/>
            <person name="Barry K.W."/>
            <person name="Haridas S."/>
            <person name="Chen C."/>
            <person name="Bauer D."/>
            <person name="Andreopoulos W."/>
            <person name="Pangilinan J."/>
            <person name="LaButti K."/>
            <person name="Riley R."/>
            <person name="Lipzen A."/>
            <person name="Clum A."/>
            <person name="Drula E."/>
            <person name="Henrissat B."/>
            <person name="Kohler A."/>
            <person name="Grigoriev I.V."/>
            <person name="Martin F.M."/>
            <person name="Hacquard S."/>
        </authorList>
    </citation>
    <scope>NUCLEOTIDE SEQUENCE [LARGE SCALE GENOMIC DNA]</scope>
    <source>
        <strain evidence="6 7">MPI-CAGE-CH-0241</strain>
    </source>
</reference>
<comment type="caution">
    <text evidence="6">The sequence shown here is derived from an EMBL/GenBank/DDBJ whole genome shotgun (WGS) entry which is preliminary data.</text>
</comment>
<keyword evidence="4" id="KW-0804">Transcription</keyword>
<dbReference type="InterPro" id="IPR052073">
    <property type="entry name" value="Amide_Lactam_Regulators"/>
</dbReference>
<dbReference type="EMBL" id="JAGPYM010000015">
    <property type="protein sequence ID" value="KAH6887120.1"/>
    <property type="molecule type" value="Genomic_DNA"/>
</dbReference>
<dbReference type="GO" id="GO:0003677">
    <property type="term" value="F:DNA binding"/>
    <property type="evidence" value="ECO:0007669"/>
    <property type="project" value="UniProtKB-KW"/>
</dbReference>
<evidence type="ECO:0008006" key="8">
    <source>
        <dbReference type="Google" id="ProtNLM"/>
    </source>
</evidence>
<keyword evidence="3" id="KW-0238">DNA-binding</keyword>
<evidence type="ECO:0000256" key="2">
    <source>
        <dbReference type="ARBA" id="ARBA00023015"/>
    </source>
</evidence>
<keyword evidence="1" id="KW-0862">Zinc</keyword>
<evidence type="ECO:0000313" key="7">
    <source>
        <dbReference type="Proteomes" id="UP000777438"/>
    </source>
</evidence>
<evidence type="ECO:0000256" key="5">
    <source>
        <dbReference type="SAM" id="MobiDB-lite"/>
    </source>
</evidence>
<protein>
    <recommendedName>
        <fullName evidence="8">Transcription factor domain-containing protein</fullName>
    </recommendedName>
</protein>
<proteinExistence type="predicted"/>
<dbReference type="CDD" id="cd12148">
    <property type="entry name" value="fungal_TF_MHR"/>
    <property type="match status" value="1"/>
</dbReference>
<dbReference type="OrthoDB" id="10031947at2759"/>
<organism evidence="6 7">
    <name type="scientific">Thelonectria olida</name>
    <dbReference type="NCBI Taxonomy" id="1576542"/>
    <lineage>
        <taxon>Eukaryota</taxon>
        <taxon>Fungi</taxon>
        <taxon>Dikarya</taxon>
        <taxon>Ascomycota</taxon>
        <taxon>Pezizomycotina</taxon>
        <taxon>Sordariomycetes</taxon>
        <taxon>Hypocreomycetidae</taxon>
        <taxon>Hypocreales</taxon>
        <taxon>Nectriaceae</taxon>
        <taxon>Thelonectria</taxon>
    </lineage>
</organism>
<gene>
    <name evidence="6" type="ORF">B0T10DRAFT_539242</name>
</gene>
<keyword evidence="7" id="KW-1185">Reference proteome</keyword>
<sequence length="656" mass="72226">MSNPRVPAPTGQQTCISFSTRADFPRVLAACQRYQFSINPTLRLTAPIRIGKQWKLCGSHPTRHPGSACHEISLRYRETLRENESADCTFCLYRRCFHLETVPAIQGAALGPQSETTTRESSPAPCRAGPYNPESVLEDLSYAAAPVIAPNQSIDQPESLRGNSPSRVDLEKAQRQAIWYKRHRWRAVPRLSEHQKQHLEQVGAFLELPKATTDGLLPIYISLLDDLVPVVDGARVFRDHSNGQSSIYLVRAICLVSCKAFQAAPFLRLGDDTPLLEPLEFASTLLTGLDAAIRADLEPDRVTNVQILTLMHLHNDGTSGVDRSLRHLSQAICEAWSLSLHHRVPGNSDQDQCDLLWWSLRNLDRLNKPITAGAAPFMIDDSDISIKRTTPIQGSYRSQLMGVALVLGDLMVKATRVYKASSTAVVDDSYLEIWYHVAAMLSCRYSGPGSALYSRRLASTDQILKIISDGGTGSLPPLPLIPYAVSMCTTVIYRALRDSQRDVNATCKDLRLCCNALDSLGQRWTSVKGVARLAKKLLRVAKSRSSNEQSNDGHDAARCEPSAAATTNSLVIAEGCSLTGAASHHRESDVARLERADLPLPSRLDALNEAGSDGSCFQLDMAFNDLFDDGMLNGFRDPATWELFHMDSEGQGFVES</sequence>
<evidence type="ECO:0000256" key="1">
    <source>
        <dbReference type="ARBA" id="ARBA00022833"/>
    </source>
</evidence>
<evidence type="ECO:0000256" key="4">
    <source>
        <dbReference type="ARBA" id="ARBA00023163"/>
    </source>
</evidence>
<feature type="region of interest" description="Disordered" evidence="5">
    <location>
        <begin position="109"/>
        <end position="130"/>
    </location>
</feature>
<keyword evidence="2" id="KW-0805">Transcription regulation</keyword>
<name>A0A9P8W1W5_9HYPO</name>
<dbReference type="AlphaFoldDB" id="A0A9P8W1W5"/>